<dbReference type="InterPro" id="IPR009045">
    <property type="entry name" value="Zn_M74/Hedgehog-like"/>
</dbReference>
<feature type="compositionally biased region" description="Polar residues" evidence="1">
    <location>
        <begin position="13"/>
        <end position="25"/>
    </location>
</feature>
<dbReference type="InterPro" id="IPR013230">
    <property type="entry name" value="Peptidase_M15A_C"/>
</dbReference>
<evidence type="ECO:0000259" key="2">
    <source>
        <dbReference type="Pfam" id="PF08291"/>
    </source>
</evidence>
<evidence type="ECO:0000313" key="3">
    <source>
        <dbReference type="EMBL" id="CAB4151546.1"/>
    </source>
</evidence>
<feature type="region of interest" description="Disordered" evidence="1">
    <location>
        <begin position="1"/>
        <end position="25"/>
    </location>
</feature>
<dbReference type="SUPFAM" id="SSF55166">
    <property type="entry name" value="Hedgehog/DD-peptidase"/>
    <property type="match status" value="1"/>
</dbReference>
<feature type="compositionally biased region" description="Basic and acidic residues" evidence="1">
    <location>
        <begin position="1"/>
        <end position="12"/>
    </location>
</feature>
<proteinExistence type="predicted"/>
<dbReference type="Pfam" id="PF08291">
    <property type="entry name" value="Peptidase_M15_3"/>
    <property type="match status" value="1"/>
</dbReference>
<feature type="domain" description="Peptidase M15A C-terminal" evidence="2">
    <location>
        <begin position="5"/>
        <end position="87"/>
    </location>
</feature>
<name>A0A6J5N2P5_9CAUD</name>
<dbReference type="EMBL" id="LR796568">
    <property type="protein sequence ID" value="CAB4151546.1"/>
    <property type="molecule type" value="Genomic_DNA"/>
</dbReference>
<accession>A0A6J5N2P5</accession>
<organism evidence="3">
    <name type="scientific">uncultured Caudovirales phage</name>
    <dbReference type="NCBI Taxonomy" id="2100421"/>
    <lineage>
        <taxon>Viruses</taxon>
        <taxon>Duplodnaviria</taxon>
        <taxon>Heunggongvirae</taxon>
        <taxon>Uroviricota</taxon>
        <taxon>Caudoviricetes</taxon>
        <taxon>Peduoviridae</taxon>
        <taxon>Maltschvirus</taxon>
        <taxon>Maltschvirus maltsch</taxon>
    </lineage>
</organism>
<dbReference type="Gene3D" id="3.30.1380.10">
    <property type="match status" value="1"/>
</dbReference>
<evidence type="ECO:0000256" key="1">
    <source>
        <dbReference type="SAM" id="MobiDB-lite"/>
    </source>
</evidence>
<reference evidence="3" key="1">
    <citation type="submission" date="2020-04" db="EMBL/GenBank/DDBJ databases">
        <authorList>
            <person name="Chiriac C."/>
            <person name="Salcher M."/>
            <person name="Ghai R."/>
            <person name="Kavagutti S V."/>
        </authorList>
    </citation>
    <scope>NUCLEOTIDE SEQUENCE</scope>
</reference>
<sequence length="142" mass="16393">MISKHISEEEAFKSQTAIRHGIKNQTTNEETLANMKHVAENVFEPIRKHFNRPIGISSFYRCEKLNKKIGGAKNSQHMSGEAIDIDADILGDLTNKIIYDYVKDNLEFDQLIWEFGDNNNPAWVHVSLKRIGKNRKQILRVK</sequence>
<gene>
    <name evidence="3" type="ORF">UFOVP595_20</name>
</gene>
<protein>
    <submittedName>
        <fullName evidence="3">Peptidase M15A, C-terminal</fullName>
    </submittedName>
</protein>